<protein>
    <recommendedName>
        <fullName evidence="1">Heterokaryon incompatibility domain-containing protein</fullName>
    </recommendedName>
</protein>
<keyword evidence="3" id="KW-1185">Reference proteome</keyword>
<proteinExistence type="predicted"/>
<dbReference type="InParanoid" id="B8MMB6"/>
<dbReference type="eggNOG" id="ENOG502S16F">
    <property type="taxonomic scope" value="Eukaryota"/>
</dbReference>
<dbReference type="AlphaFoldDB" id="B8MMB6"/>
<dbReference type="EMBL" id="EQ962658">
    <property type="protein sequence ID" value="EED13670.1"/>
    <property type="molecule type" value="Genomic_DNA"/>
</dbReference>
<dbReference type="VEuPathDB" id="FungiDB:TSTA_099230"/>
<accession>B8MMB6</accession>
<evidence type="ECO:0000313" key="3">
    <source>
        <dbReference type="Proteomes" id="UP000001745"/>
    </source>
</evidence>
<name>B8MMB6_TALSN</name>
<dbReference type="OMA" id="MSAWMRR"/>
<reference evidence="3" key="1">
    <citation type="journal article" date="2015" name="Genome Announc.">
        <title>Genome sequence of the AIDS-associated pathogen Penicillium marneffei (ATCC18224) and its near taxonomic relative Talaromyces stipitatus (ATCC10500).</title>
        <authorList>
            <person name="Nierman W.C."/>
            <person name="Fedorova-Abrams N.D."/>
            <person name="Andrianopoulos A."/>
        </authorList>
    </citation>
    <scope>NUCLEOTIDE SEQUENCE [LARGE SCALE GENOMIC DNA]</scope>
    <source>
        <strain evidence="3">ATCC 10500 / CBS 375.48 / QM 6759 / NRRL 1006</strain>
    </source>
</reference>
<organism evidence="2 3">
    <name type="scientific">Talaromyces stipitatus (strain ATCC 10500 / CBS 375.48 / QM 6759 / NRRL 1006)</name>
    <name type="common">Penicillium stipitatum</name>
    <dbReference type="NCBI Taxonomy" id="441959"/>
    <lineage>
        <taxon>Eukaryota</taxon>
        <taxon>Fungi</taxon>
        <taxon>Dikarya</taxon>
        <taxon>Ascomycota</taxon>
        <taxon>Pezizomycotina</taxon>
        <taxon>Eurotiomycetes</taxon>
        <taxon>Eurotiomycetidae</taxon>
        <taxon>Eurotiales</taxon>
        <taxon>Trichocomaceae</taxon>
        <taxon>Talaromyces</taxon>
        <taxon>Talaromyces sect. Talaromyces</taxon>
    </lineage>
</organism>
<dbReference type="PhylomeDB" id="B8MMB6"/>
<feature type="domain" description="Heterokaryon incompatibility" evidence="1">
    <location>
        <begin position="350"/>
        <end position="437"/>
    </location>
</feature>
<sequence length="791" mass="89515">MDHLPLPEGVDCFIVAPYEAPEVEWYDNQDFVGFPERRGWAVDQLFHGFDVTKDGNKAIQKTEEFFQTWLFFGLVIDILAMGDIIVTTEDFLKRKGTQKARIVDTSKLPPLLAQWHGNIKKTEEELRNVRLSSTWDKLNEKFETVKTVLGRFYAPNVEEQNHVCQVMRDEISTTIIALAVSLRQAAISALSPSIDTSLAWPGACIHSKILANRLEHKWCLAEVSTILKELSIDGHYYTAAAPSPGARYLDGHYNCRPERCLHITNENLYMTRHADPPWHKDNCTASIEYGGNLSPDFVSTTEVTDGDWVHAVCSIIDKGAIPIAHWRKDVGQLSSLAYDDKIAAEENVPYVAISHVWADGMGNPTGNWLPKCQLDRITNFIENVTCSPREGVPPSKDIGFWMDTLCVPVQPENKERRKKAIASMRHVYTNARCVLVLDSWLQQISSTAPMLDIIIRLYQSNWLKRLWTHQEGFLPSAVYIQFSDRAMELDDIRTQSDAYDKLLVSKGVFLQFPATMNGKLVTEYLLFKELIQSTGRSEEDRWMTYGALGNSMSWRQTSRLADETICLATLLGLNVEQFLDIPDKPDEEAAKQRMAIFLRQMKKFDSSIIFNNYQRLNIQGFRWAPKSLLNFRTADRGSGGGMGIAEIQEINSKLGLLVYCGGFLIDFSKITTSSNFQDCRSFAVQCHSSPWSWRDVDGKWLIVQSSTSNFSWSTSKRYAVLLSKSPKVGEPARGVVGLYSGLEARGDGDDGEVHLIDHQSMATVLVLDHLSPGIYELESSMFKWSTQWLVR</sequence>
<dbReference type="PANTHER" id="PTHR39596">
    <property type="match status" value="1"/>
</dbReference>
<evidence type="ECO:0000259" key="1">
    <source>
        <dbReference type="Pfam" id="PF06985"/>
    </source>
</evidence>
<dbReference type="STRING" id="441959.B8MMB6"/>
<dbReference type="Pfam" id="PF06985">
    <property type="entry name" value="HET"/>
    <property type="match status" value="1"/>
</dbReference>
<dbReference type="InterPro" id="IPR010730">
    <property type="entry name" value="HET"/>
</dbReference>
<dbReference type="PANTHER" id="PTHR39596:SF3">
    <property type="entry name" value="HETEROKARYON INCOMPATIBILITY DOMAIN-CONTAINING PROTEIN"/>
    <property type="match status" value="1"/>
</dbReference>
<evidence type="ECO:0000313" key="2">
    <source>
        <dbReference type="EMBL" id="EED13670.1"/>
    </source>
</evidence>
<dbReference type="GeneID" id="8104001"/>
<dbReference type="RefSeq" id="XP_002485908.1">
    <property type="nucleotide sequence ID" value="XM_002485863.1"/>
</dbReference>
<dbReference type="OrthoDB" id="2426273at2759"/>
<gene>
    <name evidence="2" type="ORF">TSTA_099230</name>
</gene>
<dbReference type="HOGENOM" id="CLU_009388_4_0_1"/>
<dbReference type="Proteomes" id="UP000001745">
    <property type="component" value="Unassembled WGS sequence"/>
</dbReference>